<proteinExistence type="predicted"/>
<dbReference type="CDD" id="cd16279">
    <property type="entry name" value="metallo-hydrolase-like_MBL-fold"/>
    <property type="match status" value="1"/>
</dbReference>
<dbReference type="PROSITE" id="PS51257">
    <property type="entry name" value="PROKAR_LIPOPROTEIN"/>
    <property type="match status" value="1"/>
</dbReference>
<dbReference type="SUPFAM" id="SSF56281">
    <property type="entry name" value="Metallo-hydrolase/oxidoreductase"/>
    <property type="match status" value="1"/>
</dbReference>
<evidence type="ECO:0000259" key="1">
    <source>
        <dbReference type="SMART" id="SM00849"/>
    </source>
</evidence>
<evidence type="ECO:0000313" key="2">
    <source>
        <dbReference type="EMBL" id="BFO75581.1"/>
    </source>
</evidence>
<sequence length="254" mass="28793">MARFTFLGTGTSNGVPVLGCSCEVCHSQDPRDRRFRCVGLLETDNTRILIDCGPDIRQQLLPLDFRRIDAVLVTHIHYDHVGGIDDLRPYCSFGDIHVYADSSVTLGLQQTMPYCFGEDLYPGVPKLNLQTIRAHEPLTIGEFLIMPFQVLHDTMPILAYRFGTFAYITDMKTIPDSELPYLDGIETLVVNALRWDKPHHSHQLVDDAIEFAHKLGARRTYLTHLTHQIGLHAEASLRLPQDVYFAYDGLQIEV</sequence>
<name>A0AB33J6I4_9BACT</name>
<reference evidence="2" key="1">
    <citation type="submission" date="2024-07" db="EMBL/GenBank/DDBJ databases">
        <title>Complete genome sequence of Prevotella sp. YM-2024 GTC17259.</title>
        <authorList>
            <person name="Hayashi M."/>
            <person name="Muto Y."/>
            <person name="Tanaka K."/>
            <person name="Niwa H."/>
        </authorList>
    </citation>
    <scope>NUCLEOTIDE SEQUENCE</scope>
    <source>
        <strain evidence="2">GTC17259</strain>
    </source>
</reference>
<gene>
    <name evidence="2" type="ORF">GTC17259_06310</name>
</gene>
<dbReference type="EMBL" id="AP035787">
    <property type="protein sequence ID" value="BFO75581.1"/>
    <property type="molecule type" value="Genomic_DNA"/>
</dbReference>
<dbReference type="Gene3D" id="3.60.15.10">
    <property type="entry name" value="Ribonuclease Z/Hydroxyacylglutathione hydrolase-like"/>
    <property type="match status" value="1"/>
</dbReference>
<organism evidence="2">
    <name type="scientific">Prevotella sp. GTC17259</name>
    <dbReference type="NCBI Taxonomy" id="3236795"/>
    <lineage>
        <taxon>Bacteria</taxon>
        <taxon>Pseudomonadati</taxon>
        <taxon>Bacteroidota</taxon>
        <taxon>Bacteroidia</taxon>
        <taxon>Bacteroidales</taxon>
        <taxon>Prevotellaceae</taxon>
        <taxon>Prevotella</taxon>
    </lineage>
</organism>
<feature type="domain" description="Metallo-beta-lactamase" evidence="1">
    <location>
        <begin position="35"/>
        <end position="224"/>
    </location>
</feature>
<dbReference type="Pfam" id="PF12706">
    <property type="entry name" value="Lactamase_B_2"/>
    <property type="match status" value="1"/>
</dbReference>
<dbReference type="PANTHER" id="PTHR42663:SF6">
    <property type="entry name" value="HYDROLASE C777.06C-RELATED"/>
    <property type="match status" value="1"/>
</dbReference>
<dbReference type="InterPro" id="IPR001279">
    <property type="entry name" value="Metallo-B-lactamas"/>
</dbReference>
<dbReference type="PANTHER" id="PTHR42663">
    <property type="entry name" value="HYDROLASE C777.06C-RELATED-RELATED"/>
    <property type="match status" value="1"/>
</dbReference>
<accession>A0AB33J6I4</accession>
<protein>
    <submittedName>
        <fullName evidence="2">MBL fold metallo-hydrolase</fullName>
    </submittedName>
</protein>
<dbReference type="InterPro" id="IPR036866">
    <property type="entry name" value="RibonucZ/Hydroxyglut_hydro"/>
</dbReference>
<dbReference type="SMART" id="SM00849">
    <property type="entry name" value="Lactamase_B"/>
    <property type="match status" value="1"/>
</dbReference>
<dbReference type="AlphaFoldDB" id="A0AB33J6I4"/>